<accession>A0A645JHC3</accession>
<gene>
    <name evidence="2" type="ORF">SDC9_210490</name>
</gene>
<keyword evidence="1" id="KW-1133">Transmembrane helix</keyword>
<keyword evidence="1" id="KW-0812">Transmembrane</keyword>
<dbReference type="EMBL" id="VSSQ01141208">
    <property type="protein sequence ID" value="MPN62737.1"/>
    <property type="molecule type" value="Genomic_DNA"/>
</dbReference>
<feature type="transmembrane region" description="Helical" evidence="1">
    <location>
        <begin position="20"/>
        <end position="42"/>
    </location>
</feature>
<protein>
    <submittedName>
        <fullName evidence="2">Uncharacterized protein</fullName>
    </submittedName>
</protein>
<evidence type="ECO:0000256" key="1">
    <source>
        <dbReference type="SAM" id="Phobius"/>
    </source>
</evidence>
<sequence>MVVFEKFLGIDLFMYFKVIFQFQFNIVLVINGVFDILQYIFLSLSFHLNRASPGHMNETVFDFILYRSPGSGQQRPEPFLKVELAIGLAYKIKHGQGFFPFTQP</sequence>
<dbReference type="AlphaFoldDB" id="A0A645JHC3"/>
<keyword evidence="1" id="KW-0472">Membrane</keyword>
<reference evidence="2" key="1">
    <citation type="submission" date="2019-08" db="EMBL/GenBank/DDBJ databases">
        <authorList>
            <person name="Kucharzyk K."/>
            <person name="Murdoch R.W."/>
            <person name="Higgins S."/>
            <person name="Loffler F."/>
        </authorList>
    </citation>
    <scope>NUCLEOTIDE SEQUENCE</scope>
</reference>
<name>A0A645JHC3_9ZZZZ</name>
<comment type="caution">
    <text evidence="2">The sequence shown here is derived from an EMBL/GenBank/DDBJ whole genome shotgun (WGS) entry which is preliminary data.</text>
</comment>
<proteinExistence type="predicted"/>
<evidence type="ECO:0000313" key="2">
    <source>
        <dbReference type="EMBL" id="MPN62737.1"/>
    </source>
</evidence>
<organism evidence="2">
    <name type="scientific">bioreactor metagenome</name>
    <dbReference type="NCBI Taxonomy" id="1076179"/>
    <lineage>
        <taxon>unclassified sequences</taxon>
        <taxon>metagenomes</taxon>
        <taxon>ecological metagenomes</taxon>
    </lineage>
</organism>